<keyword evidence="2 5" id="KW-0812">Transmembrane</keyword>
<comment type="subcellular location">
    <subcellularLocation>
        <location evidence="5">Cell membrane</location>
        <topology evidence="5">Multi-pass membrane protein</topology>
    </subcellularLocation>
    <subcellularLocation>
        <location evidence="1">Membrane</location>
        <topology evidence="1">Multi-pass membrane protein</topology>
    </subcellularLocation>
</comment>
<dbReference type="Proteomes" id="UP001410394">
    <property type="component" value="Unassembled WGS sequence"/>
</dbReference>
<feature type="transmembrane region" description="Helical" evidence="5">
    <location>
        <begin position="36"/>
        <end position="58"/>
    </location>
</feature>
<dbReference type="EMBL" id="JBDIVE010000009">
    <property type="protein sequence ID" value="MEN3069828.1"/>
    <property type="molecule type" value="Genomic_DNA"/>
</dbReference>
<accession>A0ABU9Z1C6</accession>
<dbReference type="PANTHER" id="PTHR43701">
    <property type="entry name" value="MEMBRANE TRANSPORTER PROTEIN MJ0441-RELATED"/>
    <property type="match status" value="1"/>
</dbReference>
<feature type="transmembrane region" description="Helical" evidence="5">
    <location>
        <begin position="190"/>
        <end position="209"/>
    </location>
</feature>
<feature type="transmembrane region" description="Helical" evidence="5">
    <location>
        <begin position="215"/>
        <end position="234"/>
    </location>
</feature>
<name>A0ABU9Z1C6_9RHOO</name>
<comment type="similarity">
    <text evidence="5">Belongs to the 4-toluene sulfonate uptake permease (TSUP) (TC 2.A.102) family.</text>
</comment>
<keyword evidence="7" id="KW-1185">Reference proteome</keyword>
<comment type="caution">
    <text evidence="6">The sequence shown here is derived from an EMBL/GenBank/DDBJ whole genome shotgun (WGS) entry which is preliminary data.</text>
</comment>
<dbReference type="Pfam" id="PF01925">
    <property type="entry name" value="TauE"/>
    <property type="match status" value="1"/>
</dbReference>
<evidence type="ECO:0000256" key="3">
    <source>
        <dbReference type="ARBA" id="ARBA00022989"/>
    </source>
</evidence>
<evidence type="ECO:0000256" key="5">
    <source>
        <dbReference type="RuleBase" id="RU363041"/>
    </source>
</evidence>
<protein>
    <recommendedName>
        <fullName evidence="5">Probable membrane transporter protein</fullName>
    </recommendedName>
</protein>
<evidence type="ECO:0000256" key="1">
    <source>
        <dbReference type="ARBA" id="ARBA00004141"/>
    </source>
</evidence>
<feature type="transmembrane region" description="Helical" evidence="5">
    <location>
        <begin position="150"/>
        <end position="178"/>
    </location>
</feature>
<feature type="transmembrane region" description="Helical" evidence="5">
    <location>
        <begin position="246"/>
        <end position="266"/>
    </location>
</feature>
<dbReference type="InterPro" id="IPR002781">
    <property type="entry name" value="TM_pro_TauE-like"/>
</dbReference>
<keyword evidence="4 5" id="KW-0472">Membrane</keyword>
<evidence type="ECO:0000313" key="6">
    <source>
        <dbReference type="EMBL" id="MEN3069828.1"/>
    </source>
</evidence>
<sequence length="269" mass="27648">MLTALLLGLLIGTVMGITGAGGGVLAVPALVTGLGWSMQQAAPVALIAMVGSAGAGAIEGLLHRLVRYRAAILIALISLPFTSLGILAAHALPQVVLMRIFVLIMLISAIRSLRNTNRIDQTIDTSSTLCALGPIDSNTGRFIWSIRTASVLASIGSIAGFMAGLLGVGGGFVIVPMLRRFTQLSIHSAVATALLIIALVSAGGVASNLAHGVELPLQITATFAAASIGGMLISRRFAHRLSAAQVQRAFALLLIVVAIGLGWQSFTRA</sequence>
<dbReference type="RefSeq" id="WP_345920602.1">
    <property type="nucleotide sequence ID" value="NZ_JBDIVE010000009.1"/>
</dbReference>
<feature type="transmembrane region" description="Helical" evidence="5">
    <location>
        <begin position="70"/>
        <end position="90"/>
    </location>
</feature>
<keyword evidence="3 5" id="KW-1133">Transmembrane helix</keyword>
<evidence type="ECO:0000256" key="4">
    <source>
        <dbReference type="ARBA" id="ARBA00023136"/>
    </source>
</evidence>
<proteinExistence type="inferred from homology"/>
<evidence type="ECO:0000313" key="7">
    <source>
        <dbReference type="Proteomes" id="UP001410394"/>
    </source>
</evidence>
<keyword evidence="5" id="KW-1003">Cell membrane</keyword>
<reference evidence="6 7" key="1">
    <citation type="journal article" date="2018" name="Int. J. Syst. Evol. Microbiol.">
        <title>Uliginosibacterium sediminicola sp. nov., isolated from freshwater sediment.</title>
        <authorList>
            <person name="Hwang W.M."/>
            <person name="Kim S.M."/>
            <person name="Kang K."/>
            <person name="Ahn T.Y."/>
        </authorList>
    </citation>
    <scope>NUCLEOTIDE SEQUENCE [LARGE SCALE GENOMIC DNA]</scope>
    <source>
        <strain evidence="6 7">M1-21</strain>
    </source>
</reference>
<organism evidence="6 7">
    <name type="scientific">Uliginosibacterium sediminicola</name>
    <dbReference type="NCBI Taxonomy" id="2024550"/>
    <lineage>
        <taxon>Bacteria</taxon>
        <taxon>Pseudomonadati</taxon>
        <taxon>Pseudomonadota</taxon>
        <taxon>Betaproteobacteria</taxon>
        <taxon>Rhodocyclales</taxon>
        <taxon>Zoogloeaceae</taxon>
        <taxon>Uliginosibacterium</taxon>
    </lineage>
</organism>
<evidence type="ECO:0000256" key="2">
    <source>
        <dbReference type="ARBA" id="ARBA00022692"/>
    </source>
</evidence>
<feature type="transmembrane region" description="Helical" evidence="5">
    <location>
        <begin position="96"/>
        <end position="113"/>
    </location>
</feature>
<dbReference type="InterPro" id="IPR051598">
    <property type="entry name" value="TSUP/Inactive_protease-like"/>
</dbReference>
<gene>
    <name evidence="6" type="ORF">ABDB84_15205</name>
</gene>
<dbReference type="PANTHER" id="PTHR43701:SF2">
    <property type="entry name" value="MEMBRANE TRANSPORTER PROTEIN YJNA-RELATED"/>
    <property type="match status" value="1"/>
</dbReference>